<dbReference type="InterPro" id="IPR005090">
    <property type="entry name" value="RepC_N"/>
</dbReference>
<dbReference type="InterPro" id="IPR047611">
    <property type="entry name" value="RepABC_RepC"/>
</dbReference>
<dbReference type="eggNOG" id="COG0640">
    <property type="taxonomic scope" value="Bacteria"/>
</dbReference>
<sequence>MERLTVTPFGGRAVTAGLLASQAEAARPAAWQRFAKWELFRALCVARGAFGVSDRDLTVLNALLSFHKADHLEDGENLIVYPSNRMLAERAHGMAESTLRRHLAALVGAGLLLRHDSPNGKRYVRRDGTGEVVTAFGFDLRPLLVRAPDIVDAAEQARAEAEALRTLRERVVLIVRDAVKLLVYGRDAGLSGTWDAWDDALRLMQRALRRKLGFGDLQVIEDQATEVLSALKEAVVPVSEAVSDAVEKTQDIPQETEEMSGKDSDSGRHLQTSNPETSVSELSPEKGRGGGSDSAPPIPLVLVLKACPDVLDYARRPIETWGDLVDTADFLRGMLGISPSAWVEAVTHLGACNAAVTVACILQRADQIQSPGGYLRSLTMRGAEGAFSTGPMVMALLNGNGRRAA</sequence>
<dbReference type="AlphaFoldDB" id="A3KB15"/>
<feature type="domain" description="Plasmid replication protein C C-terminal" evidence="3">
    <location>
        <begin position="300"/>
        <end position="398"/>
    </location>
</feature>
<feature type="region of interest" description="Disordered" evidence="1">
    <location>
        <begin position="243"/>
        <end position="294"/>
    </location>
</feature>
<evidence type="ECO:0000259" key="3">
    <source>
        <dbReference type="Pfam" id="PF11800"/>
    </source>
</evidence>
<dbReference type="RefSeq" id="WP_005864121.1">
    <property type="nucleotide sequence ID" value="NZ_AAYA01000028.1"/>
</dbReference>
<gene>
    <name evidence="4" type="ORF">SSE37_03425</name>
</gene>
<dbReference type="EMBL" id="AAYA01000028">
    <property type="protein sequence ID" value="EBA05641.1"/>
    <property type="molecule type" value="Genomic_DNA"/>
</dbReference>
<feature type="domain" description="Plasmid replication protein C N-terminal" evidence="2">
    <location>
        <begin position="12"/>
        <end position="183"/>
    </location>
</feature>
<evidence type="ECO:0000313" key="4">
    <source>
        <dbReference type="EMBL" id="EBA05641.1"/>
    </source>
</evidence>
<dbReference type="NCBIfam" id="NF010396">
    <property type="entry name" value="PRK13824.1"/>
    <property type="match status" value="1"/>
</dbReference>
<evidence type="ECO:0000313" key="5">
    <source>
        <dbReference type="Proteomes" id="UP000005713"/>
    </source>
</evidence>
<keyword evidence="5" id="KW-1185">Reference proteome</keyword>
<evidence type="ECO:0000259" key="2">
    <source>
        <dbReference type="Pfam" id="PF03428"/>
    </source>
</evidence>
<feature type="compositionally biased region" description="Basic and acidic residues" evidence="1">
    <location>
        <begin position="259"/>
        <end position="268"/>
    </location>
</feature>
<dbReference type="OrthoDB" id="7488837at2"/>
<protein>
    <submittedName>
        <fullName evidence="4">Replication protein C</fullName>
    </submittedName>
</protein>
<reference evidence="4 5" key="1">
    <citation type="submission" date="2006-06" db="EMBL/GenBank/DDBJ databases">
        <authorList>
            <person name="Moran M.A."/>
            <person name="Ferriera S."/>
            <person name="Johnson J."/>
            <person name="Kravitz S."/>
            <person name="Beeson K."/>
            <person name="Sutton G."/>
            <person name="Rogers Y.-H."/>
            <person name="Friedman R."/>
            <person name="Frazier M."/>
            <person name="Venter J.C."/>
        </authorList>
    </citation>
    <scope>NUCLEOTIDE SEQUENCE [LARGE SCALE GENOMIC DNA]</scope>
    <source>
        <strain evidence="4 5">E-37</strain>
    </source>
</reference>
<dbReference type="NCBIfam" id="NF040974">
    <property type="entry name" value="RepABC_RepC"/>
    <property type="match status" value="1"/>
</dbReference>
<dbReference type="Pfam" id="PF11800">
    <property type="entry name" value="RP-C_C"/>
    <property type="match status" value="1"/>
</dbReference>
<dbReference type="Pfam" id="PF03428">
    <property type="entry name" value="RP-C"/>
    <property type="match status" value="1"/>
</dbReference>
<evidence type="ECO:0000256" key="1">
    <source>
        <dbReference type="SAM" id="MobiDB-lite"/>
    </source>
</evidence>
<organism evidence="4 5">
    <name type="scientific">Sagittula stellata (strain ATCC 700073 / DSM 11524 / E-37)</name>
    <dbReference type="NCBI Taxonomy" id="388399"/>
    <lineage>
        <taxon>Bacteria</taxon>
        <taxon>Pseudomonadati</taxon>
        <taxon>Pseudomonadota</taxon>
        <taxon>Alphaproteobacteria</taxon>
        <taxon>Rhodobacterales</taxon>
        <taxon>Roseobacteraceae</taxon>
        <taxon>Sagittula</taxon>
    </lineage>
</organism>
<comment type="caution">
    <text evidence="4">The sequence shown here is derived from an EMBL/GenBank/DDBJ whole genome shotgun (WGS) entry which is preliminary data.</text>
</comment>
<name>A3KB15_SAGS3</name>
<accession>A3KB15</accession>
<proteinExistence type="predicted"/>
<dbReference type="InterPro" id="IPR021760">
    <property type="entry name" value="RepC_C"/>
</dbReference>
<feature type="compositionally biased region" description="Polar residues" evidence="1">
    <location>
        <begin position="269"/>
        <end position="281"/>
    </location>
</feature>
<dbReference type="Proteomes" id="UP000005713">
    <property type="component" value="Unassembled WGS sequence"/>
</dbReference>